<dbReference type="RefSeq" id="XP_018748723.1">
    <property type="nucleotide sequence ID" value="XM_018892099.1"/>
</dbReference>
<name>W7MCG0_GIBM7</name>
<dbReference type="PANTHER" id="PTHR47425">
    <property type="entry name" value="FARB-RELATED"/>
    <property type="match status" value="1"/>
</dbReference>
<dbReference type="PROSITE" id="PS50048">
    <property type="entry name" value="ZN2_CY6_FUNGAL_2"/>
    <property type="match status" value="1"/>
</dbReference>
<evidence type="ECO:0000256" key="2">
    <source>
        <dbReference type="ARBA" id="ARBA00023242"/>
    </source>
</evidence>
<dbReference type="PROSITE" id="PS00463">
    <property type="entry name" value="ZN2_CY6_FUNGAL_1"/>
    <property type="match status" value="1"/>
</dbReference>
<dbReference type="GO" id="GO:0006351">
    <property type="term" value="P:DNA-templated transcription"/>
    <property type="evidence" value="ECO:0007669"/>
    <property type="project" value="InterPro"/>
</dbReference>
<keyword evidence="1" id="KW-0479">Metal-binding</keyword>
<dbReference type="Pfam" id="PF00172">
    <property type="entry name" value="Zn_clus"/>
    <property type="match status" value="1"/>
</dbReference>
<dbReference type="InterPro" id="IPR007219">
    <property type="entry name" value="XnlR_reg_dom"/>
</dbReference>
<proteinExistence type="predicted"/>
<dbReference type="Pfam" id="PF04082">
    <property type="entry name" value="Fungal_trans"/>
    <property type="match status" value="1"/>
</dbReference>
<organism evidence="4 5">
    <name type="scientific">Gibberella moniliformis (strain M3125 / FGSC 7600)</name>
    <name type="common">Maize ear and stalk rot fungus</name>
    <name type="synonym">Fusarium verticillioides</name>
    <dbReference type="NCBI Taxonomy" id="334819"/>
    <lineage>
        <taxon>Eukaryota</taxon>
        <taxon>Fungi</taxon>
        <taxon>Dikarya</taxon>
        <taxon>Ascomycota</taxon>
        <taxon>Pezizomycotina</taxon>
        <taxon>Sordariomycetes</taxon>
        <taxon>Hypocreomycetidae</taxon>
        <taxon>Hypocreales</taxon>
        <taxon>Nectriaceae</taxon>
        <taxon>Fusarium</taxon>
        <taxon>Fusarium fujikuroi species complex</taxon>
    </lineage>
</organism>
<keyword evidence="2" id="KW-0539">Nucleus</keyword>
<dbReference type="AlphaFoldDB" id="W7MCG0"/>
<gene>
    <name evidence="4" type="ORF">FVEG_04309</name>
</gene>
<dbReference type="OrthoDB" id="5121955at2759"/>
<dbReference type="GO" id="GO:0008270">
    <property type="term" value="F:zinc ion binding"/>
    <property type="evidence" value="ECO:0007669"/>
    <property type="project" value="InterPro"/>
</dbReference>
<dbReference type="InterPro" id="IPR001138">
    <property type="entry name" value="Zn2Cys6_DnaBD"/>
</dbReference>
<dbReference type="GeneID" id="30062388"/>
<dbReference type="EMBL" id="DS022246">
    <property type="protein sequence ID" value="EWG42532.1"/>
    <property type="molecule type" value="Genomic_DNA"/>
</dbReference>
<dbReference type="GO" id="GO:0000981">
    <property type="term" value="F:DNA-binding transcription factor activity, RNA polymerase II-specific"/>
    <property type="evidence" value="ECO:0007669"/>
    <property type="project" value="InterPro"/>
</dbReference>
<keyword evidence="5" id="KW-1185">Reference proteome</keyword>
<evidence type="ECO:0000259" key="3">
    <source>
        <dbReference type="PROSITE" id="PS50048"/>
    </source>
</evidence>
<sequence length="718" mass="80602">MRFINLGMPTRRAKQACLHCRTRKIRCDLAFGGSPCLNCRLDEVHCEVRGRKPKRLPIRCDSRRLDTKNARVTIKNNPGSTTTTPEDIWIQDGMFITDNSSLGVYQFSSSNPSPCHLDNAQTESTDARSKGELGPADNRLAFVNDPDLSKLPLDDVTFLRQQGCLSVPPRPILDEFIREYFLHVHPMLPLMDESVFWEQYKQKTNKVSLFLIQAMLFASCSFVSESVTKELGFESPRLAAARFYQRAKLLYVFDIELSTVDLARGALLLTFLPVSLGSDHPTPNSVWLTRAIKHAESLGASHAGHGNGADTGALKRLWWCCILRDRSISLGQRRCVQISGQYPLPAEDDFSSEFNGSLVYTPHTKAQLFRVFCRLVALSYTIGDLLQLMARHRNASHHLETVCADDHVILSTCREDLSTWFSATGEEFLELCHGSQQRHPSVIVYTNFVYIQYYTAKLLLHHQKLIADVGLCDLNEFLPSALIDEVRSSTFRFIDHLSEPVRLGLARFLPISVAVFAAVPMAMHVFEARLGGQTTANQSRLRILIEMLEAHQPRFEGIEPLTLLVRQTVTSVESGLTSQRNGCLRSWTDVIAYQPYQYLNCTSVMERALCSSQELKGGSMPSSSWSAMMEYCRRPTGLGIPPSVSDAIEGLESIHSLGSLDLIMEMDGTNASLSDQELFDLYSLDWDPFSSMDIEDAEPDISEARVSLLDEILNDLQQ</sequence>
<dbReference type="InterPro" id="IPR036864">
    <property type="entry name" value="Zn2-C6_fun-type_DNA-bd_sf"/>
</dbReference>
<reference evidence="4 5" key="1">
    <citation type="journal article" date="2010" name="Nature">
        <title>Comparative genomics reveals mobile pathogenicity chromosomes in Fusarium.</title>
        <authorList>
            <person name="Ma L.J."/>
            <person name="van der Does H.C."/>
            <person name="Borkovich K.A."/>
            <person name="Coleman J.J."/>
            <person name="Daboussi M.J."/>
            <person name="Di Pietro A."/>
            <person name="Dufresne M."/>
            <person name="Freitag M."/>
            <person name="Grabherr M."/>
            <person name="Henrissat B."/>
            <person name="Houterman P.M."/>
            <person name="Kang S."/>
            <person name="Shim W.B."/>
            <person name="Woloshuk C."/>
            <person name="Xie X."/>
            <person name="Xu J.R."/>
            <person name="Antoniw J."/>
            <person name="Baker S.E."/>
            <person name="Bluhm B.H."/>
            <person name="Breakspear A."/>
            <person name="Brown D.W."/>
            <person name="Butchko R.A."/>
            <person name="Chapman S."/>
            <person name="Coulson R."/>
            <person name="Coutinho P.M."/>
            <person name="Danchin E.G."/>
            <person name="Diener A."/>
            <person name="Gale L.R."/>
            <person name="Gardiner D.M."/>
            <person name="Goff S."/>
            <person name="Hammond-Kosack K.E."/>
            <person name="Hilburn K."/>
            <person name="Hua-Van A."/>
            <person name="Jonkers W."/>
            <person name="Kazan K."/>
            <person name="Kodira C.D."/>
            <person name="Koehrsen M."/>
            <person name="Kumar L."/>
            <person name="Lee Y.H."/>
            <person name="Li L."/>
            <person name="Manners J.M."/>
            <person name="Miranda-Saavedra D."/>
            <person name="Mukherjee M."/>
            <person name="Park G."/>
            <person name="Park J."/>
            <person name="Park S.Y."/>
            <person name="Proctor R.H."/>
            <person name="Regev A."/>
            <person name="Ruiz-Roldan M.C."/>
            <person name="Sain D."/>
            <person name="Sakthikumar S."/>
            <person name="Sykes S."/>
            <person name="Schwartz D.C."/>
            <person name="Turgeon B.G."/>
            <person name="Wapinski I."/>
            <person name="Yoder O."/>
            <person name="Young S."/>
            <person name="Zeng Q."/>
            <person name="Zhou S."/>
            <person name="Galagan J."/>
            <person name="Cuomo C.A."/>
            <person name="Kistler H.C."/>
            <person name="Rep M."/>
        </authorList>
    </citation>
    <scope>NUCLEOTIDE SEQUENCE [LARGE SCALE GENOMIC DNA]</scope>
    <source>
        <strain evidence="5">M3125 / FGSC 7600</strain>
    </source>
</reference>
<evidence type="ECO:0000313" key="4">
    <source>
        <dbReference type="EMBL" id="EWG42532.1"/>
    </source>
</evidence>
<dbReference type="CDD" id="cd00067">
    <property type="entry name" value="GAL4"/>
    <property type="match status" value="1"/>
</dbReference>
<dbReference type="Gene3D" id="4.10.240.10">
    <property type="entry name" value="Zn(2)-C6 fungal-type DNA-binding domain"/>
    <property type="match status" value="1"/>
</dbReference>
<evidence type="ECO:0000313" key="5">
    <source>
        <dbReference type="Proteomes" id="UP000009096"/>
    </source>
</evidence>
<accession>W7MCG0</accession>
<protein>
    <recommendedName>
        <fullName evidence="3">Zn(2)-C6 fungal-type domain-containing protein</fullName>
    </recommendedName>
</protein>
<dbReference type="KEGG" id="fvr:FVEG_04309"/>
<dbReference type="CDD" id="cd12148">
    <property type="entry name" value="fungal_TF_MHR"/>
    <property type="match status" value="1"/>
</dbReference>
<evidence type="ECO:0000256" key="1">
    <source>
        <dbReference type="ARBA" id="ARBA00022723"/>
    </source>
</evidence>
<dbReference type="Proteomes" id="UP000009096">
    <property type="component" value="Chromosome 4"/>
</dbReference>
<dbReference type="EMBL" id="CM000581">
    <property type="protein sequence ID" value="EWG42532.1"/>
    <property type="molecule type" value="Genomic_DNA"/>
</dbReference>
<dbReference type="InterPro" id="IPR052761">
    <property type="entry name" value="Fungal_Detox/Toxin_TFs"/>
</dbReference>
<dbReference type="VEuPathDB" id="FungiDB:FVEG_04309"/>
<dbReference type="PANTHER" id="PTHR47425:SF2">
    <property type="entry name" value="FARB-RELATED"/>
    <property type="match status" value="1"/>
</dbReference>
<feature type="domain" description="Zn(2)-C6 fungal-type" evidence="3">
    <location>
        <begin position="16"/>
        <end position="48"/>
    </location>
</feature>
<dbReference type="SMART" id="SM00066">
    <property type="entry name" value="GAL4"/>
    <property type="match status" value="1"/>
</dbReference>
<dbReference type="GO" id="GO:0003677">
    <property type="term" value="F:DNA binding"/>
    <property type="evidence" value="ECO:0007669"/>
    <property type="project" value="InterPro"/>
</dbReference>
<dbReference type="SUPFAM" id="SSF57701">
    <property type="entry name" value="Zn2/Cys6 DNA-binding domain"/>
    <property type="match status" value="1"/>
</dbReference>